<evidence type="ECO:0000256" key="3">
    <source>
        <dbReference type="ARBA" id="ARBA00022741"/>
    </source>
</evidence>
<dbReference type="GO" id="GO:0005886">
    <property type="term" value="C:plasma membrane"/>
    <property type="evidence" value="ECO:0007669"/>
    <property type="project" value="TreeGrafter"/>
</dbReference>
<evidence type="ECO:0000259" key="6">
    <source>
        <dbReference type="PROSITE" id="PS50011"/>
    </source>
</evidence>
<proteinExistence type="predicted"/>
<evidence type="ECO:0000313" key="7">
    <source>
        <dbReference type="EMBL" id="KAK9084918.1"/>
    </source>
</evidence>
<dbReference type="Proteomes" id="UP001417504">
    <property type="component" value="Unassembled WGS sequence"/>
</dbReference>
<keyword evidence="4" id="KW-0418">Kinase</keyword>
<protein>
    <recommendedName>
        <fullName evidence="6">Protein kinase domain-containing protein</fullName>
    </recommendedName>
</protein>
<keyword evidence="5" id="KW-0067">ATP-binding</keyword>
<dbReference type="GO" id="GO:0005524">
    <property type="term" value="F:ATP binding"/>
    <property type="evidence" value="ECO:0007669"/>
    <property type="project" value="UniProtKB-KW"/>
</dbReference>
<keyword evidence="2" id="KW-0808">Transferase</keyword>
<dbReference type="PROSITE" id="PS50011">
    <property type="entry name" value="PROTEIN_KINASE_DOM"/>
    <property type="match status" value="1"/>
</dbReference>
<sequence length="185" mass="20785">MNPKISDLAMARLFLVGQTQENTKRMSRTCGYTAPKYAMHGCFLVKSDVYGFGVFLLEILTGLKNNFVDQLEEGGNLLTYAWRHRKEGTASQLINPNITVRASSTSEVVRCIQIALLCVQDEPADRPSMRSVIYMIHYFLHVELPSRPSSFVNSETASSIFTGTNQSHSAEQDQVDVVDLMIYPR</sequence>
<accession>A0AAP0E4M9</accession>
<gene>
    <name evidence="7" type="ORF">Sjap_025329</name>
</gene>
<keyword evidence="1" id="KW-0723">Serine/threonine-protein kinase</keyword>
<keyword evidence="3" id="KW-0547">Nucleotide-binding</keyword>
<dbReference type="AlphaFoldDB" id="A0AAP0E4M9"/>
<feature type="domain" description="Protein kinase" evidence="6">
    <location>
        <begin position="1"/>
        <end position="140"/>
    </location>
</feature>
<dbReference type="EMBL" id="JBBNAE010000011">
    <property type="protein sequence ID" value="KAK9084918.1"/>
    <property type="molecule type" value="Genomic_DNA"/>
</dbReference>
<dbReference type="InterPro" id="IPR011009">
    <property type="entry name" value="Kinase-like_dom_sf"/>
</dbReference>
<evidence type="ECO:0000256" key="1">
    <source>
        <dbReference type="ARBA" id="ARBA00022527"/>
    </source>
</evidence>
<name>A0AAP0E4M9_9MAGN</name>
<organism evidence="7 8">
    <name type="scientific">Stephania japonica</name>
    <dbReference type="NCBI Taxonomy" id="461633"/>
    <lineage>
        <taxon>Eukaryota</taxon>
        <taxon>Viridiplantae</taxon>
        <taxon>Streptophyta</taxon>
        <taxon>Embryophyta</taxon>
        <taxon>Tracheophyta</taxon>
        <taxon>Spermatophyta</taxon>
        <taxon>Magnoliopsida</taxon>
        <taxon>Ranunculales</taxon>
        <taxon>Menispermaceae</taxon>
        <taxon>Menispermoideae</taxon>
        <taxon>Cissampelideae</taxon>
        <taxon>Stephania</taxon>
    </lineage>
</organism>
<dbReference type="PANTHER" id="PTHR27002:SF1050">
    <property type="entry name" value="CYSTEINE-RICH RECEPTOR-LIKE PROTEIN KINASE 5"/>
    <property type="match status" value="1"/>
</dbReference>
<keyword evidence="8" id="KW-1185">Reference proteome</keyword>
<evidence type="ECO:0000256" key="5">
    <source>
        <dbReference type="ARBA" id="ARBA00022840"/>
    </source>
</evidence>
<comment type="caution">
    <text evidence="7">The sequence shown here is derived from an EMBL/GenBank/DDBJ whole genome shotgun (WGS) entry which is preliminary data.</text>
</comment>
<dbReference type="InterPro" id="IPR001245">
    <property type="entry name" value="Ser-Thr/Tyr_kinase_cat_dom"/>
</dbReference>
<dbReference type="InterPro" id="IPR000719">
    <property type="entry name" value="Prot_kinase_dom"/>
</dbReference>
<evidence type="ECO:0000256" key="2">
    <source>
        <dbReference type="ARBA" id="ARBA00022679"/>
    </source>
</evidence>
<dbReference type="Gene3D" id="1.10.510.10">
    <property type="entry name" value="Transferase(Phosphotransferase) domain 1"/>
    <property type="match status" value="1"/>
</dbReference>
<dbReference type="Pfam" id="PF07714">
    <property type="entry name" value="PK_Tyr_Ser-Thr"/>
    <property type="match status" value="1"/>
</dbReference>
<dbReference type="PANTHER" id="PTHR27002">
    <property type="entry name" value="RECEPTOR-LIKE SERINE/THREONINE-PROTEIN KINASE SD1-8"/>
    <property type="match status" value="1"/>
</dbReference>
<dbReference type="GO" id="GO:0004674">
    <property type="term" value="F:protein serine/threonine kinase activity"/>
    <property type="evidence" value="ECO:0007669"/>
    <property type="project" value="UniProtKB-KW"/>
</dbReference>
<evidence type="ECO:0000256" key="4">
    <source>
        <dbReference type="ARBA" id="ARBA00022777"/>
    </source>
</evidence>
<reference evidence="7 8" key="1">
    <citation type="submission" date="2024-01" db="EMBL/GenBank/DDBJ databases">
        <title>Genome assemblies of Stephania.</title>
        <authorList>
            <person name="Yang L."/>
        </authorList>
    </citation>
    <scope>NUCLEOTIDE SEQUENCE [LARGE SCALE GENOMIC DNA]</scope>
    <source>
        <strain evidence="7">QJT</strain>
        <tissue evidence="7">Leaf</tissue>
    </source>
</reference>
<evidence type="ECO:0000313" key="8">
    <source>
        <dbReference type="Proteomes" id="UP001417504"/>
    </source>
</evidence>
<dbReference type="SUPFAM" id="SSF56112">
    <property type="entry name" value="Protein kinase-like (PK-like)"/>
    <property type="match status" value="1"/>
</dbReference>